<dbReference type="EMBL" id="EQ981614">
    <property type="protein sequence ID" value="EEF24661.1"/>
    <property type="molecule type" value="Genomic_DNA"/>
</dbReference>
<keyword evidence="4" id="KW-0472">Membrane</keyword>
<proteinExistence type="inferred from homology"/>
<gene>
    <name evidence="6" type="ORF">RCOM_1841260</name>
</gene>
<feature type="transmembrane region" description="Helical" evidence="4">
    <location>
        <begin position="328"/>
        <end position="346"/>
    </location>
</feature>
<feature type="non-terminal residue" evidence="6">
    <location>
        <position position="348"/>
    </location>
</feature>
<dbReference type="AlphaFoldDB" id="B9THK3"/>
<keyword evidence="7" id="KW-1185">Reference proteome</keyword>
<dbReference type="PANTHER" id="PTHR10728">
    <property type="entry name" value="CYTOSOLIC PHOSPHOLIPASE A2"/>
    <property type="match status" value="1"/>
</dbReference>
<evidence type="ECO:0000256" key="2">
    <source>
        <dbReference type="RuleBase" id="RU361262"/>
    </source>
</evidence>
<feature type="transmembrane region" description="Helical" evidence="4">
    <location>
        <begin position="209"/>
        <end position="236"/>
    </location>
</feature>
<evidence type="ECO:0000259" key="5">
    <source>
        <dbReference type="Pfam" id="PF01734"/>
    </source>
</evidence>
<accession>B9THK3</accession>
<organism evidence="6 7">
    <name type="scientific">Ricinus communis</name>
    <name type="common">Castor bean</name>
    <dbReference type="NCBI Taxonomy" id="3988"/>
    <lineage>
        <taxon>Eukaryota</taxon>
        <taxon>Viridiplantae</taxon>
        <taxon>Streptophyta</taxon>
        <taxon>Embryophyta</taxon>
        <taxon>Tracheophyta</taxon>
        <taxon>Spermatophyta</taxon>
        <taxon>Magnoliopsida</taxon>
        <taxon>eudicotyledons</taxon>
        <taxon>Gunneridae</taxon>
        <taxon>Pentapetalae</taxon>
        <taxon>rosids</taxon>
        <taxon>fabids</taxon>
        <taxon>Malpighiales</taxon>
        <taxon>Euphorbiaceae</taxon>
        <taxon>Acalyphoideae</taxon>
        <taxon>Acalypheae</taxon>
        <taxon>Ricinus</taxon>
    </lineage>
</organism>
<evidence type="ECO:0000256" key="1">
    <source>
        <dbReference type="ARBA" id="ARBA00023098"/>
    </source>
</evidence>
<dbReference type="InterPro" id="IPR002641">
    <property type="entry name" value="PNPLA_dom"/>
</dbReference>
<evidence type="ECO:0000256" key="4">
    <source>
        <dbReference type="SAM" id="Phobius"/>
    </source>
</evidence>
<reference evidence="7" key="1">
    <citation type="journal article" date="2010" name="Nat. Biotechnol.">
        <title>Draft genome sequence of the oilseed species Ricinus communis.</title>
        <authorList>
            <person name="Chan A.P."/>
            <person name="Crabtree J."/>
            <person name="Zhao Q."/>
            <person name="Lorenzi H."/>
            <person name="Orvis J."/>
            <person name="Puiu D."/>
            <person name="Melake-Berhan A."/>
            <person name="Jones K.M."/>
            <person name="Redman J."/>
            <person name="Chen G."/>
            <person name="Cahoon E.B."/>
            <person name="Gedil M."/>
            <person name="Stanke M."/>
            <person name="Haas B.J."/>
            <person name="Wortman J.R."/>
            <person name="Fraser-Liggett C.M."/>
            <person name="Ravel J."/>
            <person name="Rabinowicz P.D."/>
        </authorList>
    </citation>
    <scope>NUCLEOTIDE SEQUENCE [LARGE SCALE GENOMIC DNA]</scope>
    <source>
        <strain evidence="7">cv. Hale</strain>
    </source>
</reference>
<keyword evidence="2" id="KW-0442">Lipid degradation</keyword>
<feature type="transmembrane region" description="Helical" evidence="4">
    <location>
        <begin position="170"/>
        <end position="189"/>
    </location>
</feature>
<dbReference type="Proteomes" id="UP000008311">
    <property type="component" value="Unassembled WGS sequence"/>
</dbReference>
<dbReference type="PANTHER" id="PTHR10728:SF40">
    <property type="entry name" value="PATATIN FAMILY PROTEIN"/>
    <property type="match status" value="1"/>
</dbReference>
<dbReference type="Gene3D" id="3.40.1090.10">
    <property type="entry name" value="Cytosolic phospholipase A2 catalytic domain"/>
    <property type="match status" value="1"/>
</dbReference>
<comment type="similarity">
    <text evidence="2">Belongs to the patatin family.</text>
</comment>
<protein>
    <recommendedName>
        <fullName evidence="2">Patatin</fullName>
        <ecNumber evidence="2">3.1.1.-</ecNumber>
    </recommendedName>
</protein>
<dbReference type="InParanoid" id="B9THK3"/>
<comment type="function">
    <text evidence="2">Lipolytic acyl hydrolase (LAH).</text>
</comment>
<feature type="transmembrane region" description="Helical" evidence="4">
    <location>
        <begin position="248"/>
        <end position="268"/>
    </location>
</feature>
<dbReference type="SUPFAM" id="SSF52151">
    <property type="entry name" value="FabD/lysophospholipase-like"/>
    <property type="match status" value="1"/>
</dbReference>
<keyword evidence="4" id="KW-0812">Transmembrane</keyword>
<dbReference type="GO" id="GO:0016787">
    <property type="term" value="F:hydrolase activity"/>
    <property type="evidence" value="ECO:0007669"/>
    <property type="project" value="UniProtKB-KW"/>
</dbReference>
<keyword evidence="4" id="KW-1133">Transmembrane helix</keyword>
<comment type="domain">
    <text evidence="2">The nitrogen atoms of the two glycine residues in the GGXR motif define the oxyanion hole, and stabilize the oxyanion that forms during the nucleophilic attack by the catalytic serine during substrate cleavage.</text>
</comment>
<evidence type="ECO:0000313" key="7">
    <source>
        <dbReference type="Proteomes" id="UP000008311"/>
    </source>
</evidence>
<keyword evidence="1 2" id="KW-0443">Lipid metabolism</keyword>
<feature type="domain" description="PNPLA" evidence="5">
    <location>
        <begin position="50"/>
        <end position="157"/>
    </location>
</feature>
<evidence type="ECO:0000313" key="6">
    <source>
        <dbReference type="EMBL" id="EEF24661.1"/>
    </source>
</evidence>
<keyword evidence="2" id="KW-0378">Hydrolase</keyword>
<dbReference type="InterPro" id="IPR016035">
    <property type="entry name" value="Acyl_Trfase/lysoPLipase"/>
</dbReference>
<feature type="region of interest" description="Disordered" evidence="3">
    <location>
        <begin position="1"/>
        <end position="20"/>
    </location>
</feature>
<feature type="transmembrane region" description="Helical" evidence="4">
    <location>
        <begin position="293"/>
        <end position="316"/>
    </location>
</feature>
<name>B9THK3_RICCO</name>
<evidence type="ECO:0000256" key="3">
    <source>
        <dbReference type="SAM" id="MobiDB-lite"/>
    </source>
</evidence>
<dbReference type="GO" id="GO:0016042">
    <property type="term" value="P:lipid catabolic process"/>
    <property type="evidence" value="ECO:0007669"/>
    <property type="project" value="UniProtKB-KW"/>
</dbReference>
<sequence length="348" mass="37922">MLREIAMHPTDQAEDTDPHKTHSFEAVLDAEMRGMAHLRQDIHRENLIGLAFSGGGIRSATLNLGILQGLAKKGLLNKFDYLSTVSGGGYIGAWFSSLVKHSNHVNTVQAELVLSTQPQSSVARQLTATEQAILWLRSYSNYLTPKTGLFTGDTLAALAQWMANTLLNQVLLLCVLIVLMMSVIFFSHSDIQGTLLPAFTLDSELLRQLFANAAQTVTGKTGIALALISLASSFYFSRRNCLSSAHALYPVAAFLCGVAGFSLLLWAIPPPSWQQLFTTYAVDDEASQLQPNYWIGLGVPVISLLISAGLVAIMGLSGRLLDVSTREWWHRIGGINIGFCVIWLALFA</sequence>
<dbReference type="EC" id="3.1.1.-" evidence="2"/>
<dbReference type="Pfam" id="PF01734">
    <property type="entry name" value="Patatin"/>
    <property type="match status" value="1"/>
</dbReference>